<evidence type="ECO:0000259" key="5">
    <source>
        <dbReference type="PROSITE" id="PS51078"/>
    </source>
</evidence>
<dbReference type="InterPro" id="IPR036388">
    <property type="entry name" value="WH-like_DNA-bd_sf"/>
</dbReference>
<dbReference type="Gene3D" id="3.30.450.40">
    <property type="match status" value="1"/>
</dbReference>
<dbReference type="SUPFAM" id="SSF46785">
    <property type="entry name" value="Winged helix' DNA-binding domain"/>
    <property type="match status" value="1"/>
</dbReference>
<evidence type="ECO:0000256" key="3">
    <source>
        <dbReference type="ARBA" id="ARBA00023163"/>
    </source>
</evidence>
<dbReference type="GO" id="GO:0003700">
    <property type="term" value="F:DNA-binding transcription factor activity"/>
    <property type="evidence" value="ECO:0007669"/>
    <property type="project" value="TreeGrafter"/>
</dbReference>
<dbReference type="SMART" id="SM00346">
    <property type="entry name" value="HTH_ICLR"/>
    <property type="match status" value="1"/>
</dbReference>
<keyword evidence="3" id="KW-0804">Transcription</keyword>
<feature type="domain" description="HTH iclR-type" evidence="4">
    <location>
        <begin position="8"/>
        <end position="68"/>
    </location>
</feature>
<reference evidence="6 7" key="1">
    <citation type="journal article" date="2008" name="Environ. Microbiol.">
        <title>The genome of Erwinia tasmaniensis strain Et1/99, a non-pathogenic bacterium in the genus Erwinia.</title>
        <authorList>
            <person name="Kube M."/>
            <person name="Migdoll A.M."/>
            <person name="Mueller I."/>
            <person name="Kuhl H."/>
            <person name="Beck A."/>
            <person name="Reinhardt R."/>
            <person name="Geider K."/>
        </authorList>
    </citation>
    <scope>NUCLEOTIDE SEQUENCE [LARGE SCALE GENOMIC DNA]</scope>
    <source>
        <strain evidence="7">DSM 17950 / CFBP 7177 / CIP 109463 / NCPPB 4357 / Et1/99</strain>
        <plasmid evidence="7">pET46</plasmid>
    </source>
</reference>
<keyword evidence="7" id="KW-1185">Reference proteome</keyword>
<dbReference type="PANTHER" id="PTHR30136">
    <property type="entry name" value="HELIX-TURN-HELIX TRANSCRIPTIONAL REGULATOR, ICLR FAMILY"/>
    <property type="match status" value="1"/>
</dbReference>
<dbReference type="OrthoDB" id="9807558at2"/>
<protein>
    <submittedName>
        <fullName evidence="6">Probable transcriptional regulator</fullName>
    </submittedName>
</protein>
<evidence type="ECO:0000313" key="7">
    <source>
        <dbReference type="Proteomes" id="UP000001726"/>
    </source>
</evidence>
<dbReference type="InterPro" id="IPR036390">
    <property type="entry name" value="WH_DNA-bd_sf"/>
</dbReference>
<dbReference type="InterPro" id="IPR029016">
    <property type="entry name" value="GAF-like_dom_sf"/>
</dbReference>
<dbReference type="PANTHER" id="PTHR30136:SF35">
    <property type="entry name" value="HTH-TYPE TRANSCRIPTIONAL REGULATOR RV1719"/>
    <property type="match status" value="1"/>
</dbReference>
<dbReference type="Pfam" id="PF01614">
    <property type="entry name" value="IclR_C"/>
    <property type="match status" value="1"/>
</dbReference>
<sequence>MANQNNVLKTVERTILTLEVLSESQEKLSLSDIAEKLSVNKTTLHGLLNTLVILGYALNEKGMYSLNSRIQLLSKANQNNRLIIDRYHHYIDKIAYKTSITCFLSIRTGSHHYMIIDYIEQDYKLSINEKRHDFFSTISSATGNIFLAYDKPLLHSLRKGGFITPVLERKIKKIQQQGYAVDVGQVEQQTFCLAFPMISEGKLDASLSLVSHSKEHLKSVLDRVKLFLTP</sequence>
<dbReference type="SUPFAM" id="SSF55781">
    <property type="entry name" value="GAF domain-like"/>
    <property type="match status" value="1"/>
</dbReference>
<proteinExistence type="predicted"/>
<dbReference type="InterPro" id="IPR014757">
    <property type="entry name" value="Tscrpt_reg_IclR_C"/>
</dbReference>
<feature type="domain" description="IclR-ED" evidence="5">
    <location>
        <begin position="69"/>
        <end position="230"/>
    </location>
</feature>
<evidence type="ECO:0000259" key="4">
    <source>
        <dbReference type="PROSITE" id="PS51077"/>
    </source>
</evidence>
<dbReference type="PROSITE" id="PS51077">
    <property type="entry name" value="HTH_ICLR"/>
    <property type="match status" value="1"/>
</dbReference>
<dbReference type="AlphaFoldDB" id="B2VBA6"/>
<evidence type="ECO:0000256" key="2">
    <source>
        <dbReference type="ARBA" id="ARBA00023125"/>
    </source>
</evidence>
<dbReference type="InterPro" id="IPR005471">
    <property type="entry name" value="Tscrpt_reg_IclR_N"/>
</dbReference>
<geneLocation type="plasmid" evidence="6 7">
    <name>pET46</name>
</geneLocation>
<dbReference type="Gene3D" id="1.10.10.10">
    <property type="entry name" value="Winged helix-like DNA-binding domain superfamily/Winged helix DNA-binding domain"/>
    <property type="match status" value="1"/>
</dbReference>
<gene>
    <name evidence="6" type="ordered locus">ETA_pET460120</name>
</gene>
<dbReference type="InterPro" id="IPR050707">
    <property type="entry name" value="HTH_MetabolicPath_Reg"/>
</dbReference>
<evidence type="ECO:0000313" key="6">
    <source>
        <dbReference type="EMBL" id="CAO95002.1"/>
    </source>
</evidence>
<dbReference type="HOGENOM" id="CLU_062618_5_5_6"/>
<evidence type="ECO:0000256" key="1">
    <source>
        <dbReference type="ARBA" id="ARBA00023015"/>
    </source>
</evidence>
<organism evidence="6 7">
    <name type="scientific">Erwinia tasmaniensis (strain DSM 17950 / CFBP 7177 / CIP 109463 / NCPPB 4357 / Et1/99)</name>
    <dbReference type="NCBI Taxonomy" id="465817"/>
    <lineage>
        <taxon>Bacteria</taxon>
        <taxon>Pseudomonadati</taxon>
        <taxon>Pseudomonadota</taxon>
        <taxon>Gammaproteobacteria</taxon>
        <taxon>Enterobacterales</taxon>
        <taxon>Erwiniaceae</taxon>
        <taxon>Erwinia</taxon>
    </lineage>
</organism>
<dbReference type="GO" id="GO:0045892">
    <property type="term" value="P:negative regulation of DNA-templated transcription"/>
    <property type="evidence" value="ECO:0007669"/>
    <property type="project" value="TreeGrafter"/>
</dbReference>
<dbReference type="RefSeq" id="WP_012439750.1">
    <property type="nucleotide sequence ID" value="NC_010693.1"/>
</dbReference>
<dbReference type="Proteomes" id="UP000001726">
    <property type="component" value="Plasmid pET46"/>
</dbReference>
<dbReference type="GO" id="GO:0003677">
    <property type="term" value="F:DNA binding"/>
    <property type="evidence" value="ECO:0007669"/>
    <property type="project" value="UniProtKB-KW"/>
</dbReference>
<dbReference type="PROSITE" id="PS51078">
    <property type="entry name" value="ICLR_ED"/>
    <property type="match status" value="1"/>
</dbReference>
<name>B2VBA6_ERWT9</name>
<accession>B2VBA6</accession>
<keyword evidence="1" id="KW-0805">Transcription regulation</keyword>
<keyword evidence="6" id="KW-0614">Plasmid</keyword>
<keyword evidence="2" id="KW-0238">DNA-binding</keyword>
<dbReference type="EMBL" id="CU468133">
    <property type="protein sequence ID" value="CAO95002.1"/>
    <property type="molecule type" value="Genomic_DNA"/>
</dbReference>
<dbReference type="KEGG" id="eta:ETA_pET460120"/>
<dbReference type="Pfam" id="PF09339">
    <property type="entry name" value="HTH_IclR"/>
    <property type="match status" value="1"/>
</dbReference>